<organism evidence="2 3">
    <name type="scientific">Stylosanthes scabra</name>
    <dbReference type="NCBI Taxonomy" id="79078"/>
    <lineage>
        <taxon>Eukaryota</taxon>
        <taxon>Viridiplantae</taxon>
        <taxon>Streptophyta</taxon>
        <taxon>Embryophyta</taxon>
        <taxon>Tracheophyta</taxon>
        <taxon>Spermatophyta</taxon>
        <taxon>Magnoliopsida</taxon>
        <taxon>eudicotyledons</taxon>
        <taxon>Gunneridae</taxon>
        <taxon>Pentapetalae</taxon>
        <taxon>rosids</taxon>
        <taxon>fabids</taxon>
        <taxon>Fabales</taxon>
        <taxon>Fabaceae</taxon>
        <taxon>Papilionoideae</taxon>
        <taxon>50 kb inversion clade</taxon>
        <taxon>dalbergioids sensu lato</taxon>
        <taxon>Dalbergieae</taxon>
        <taxon>Pterocarpus clade</taxon>
        <taxon>Stylosanthes</taxon>
    </lineage>
</organism>
<accession>A0ABU6WHT5</accession>
<feature type="region of interest" description="Disordered" evidence="1">
    <location>
        <begin position="66"/>
        <end position="90"/>
    </location>
</feature>
<proteinExistence type="predicted"/>
<comment type="caution">
    <text evidence="2">The sequence shown here is derived from an EMBL/GenBank/DDBJ whole genome shotgun (WGS) entry which is preliminary data.</text>
</comment>
<evidence type="ECO:0000313" key="2">
    <source>
        <dbReference type="EMBL" id="MED6185342.1"/>
    </source>
</evidence>
<dbReference type="Proteomes" id="UP001341840">
    <property type="component" value="Unassembled WGS sequence"/>
</dbReference>
<protein>
    <submittedName>
        <fullName evidence="2">Uncharacterized protein</fullName>
    </submittedName>
</protein>
<reference evidence="2 3" key="1">
    <citation type="journal article" date="2023" name="Plants (Basel)">
        <title>Bridging the Gap: Combining Genomics and Transcriptomics Approaches to Understand Stylosanthes scabra, an Orphan Legume from the Brazilian Caatinga.</title>
        <authorList>
            <person name="Ferreira-Neto J.R.C."/>
            <person name="da Silva M.D."/>
            <person name="Binneck E."/>
            <person name="de Melo N.F."/>
            <person name="da Silva R.H."/>
            <person name="de Melo A.L.T.M."/>
            <person name="Pandolfi V."/>
            <person name="Bustamante F.O."/>
            <person name="Brasileiro-Vidal A.C."/>
            <person name="Benko-Iseppon A.M."/>
        </authorList>
    </citation>
    <scope>NUCLEOTIDE SEQUENCE [LARGE SCALE GENOMIC DNA]</scope>
    <source>
        <tissue evidence="2">Leaves</tissue>
    </source>
</reference>
<name>A0ABU6WHT5_9FABA</name>
<sequence>MFERNDCGVWVAQWQLMSYVWEDYLVEVNMQTRMRLALDLVIGPHNPKSKEVEELAIKVWDKKVSAAASRQNGRKRTVEKTRSPSPSLSF</sequence>
<keyword evidence="3" id="KW-1185">Reference proteome</keyword>
<dbReference type="EMBL" id="JASCZI010181686">
    <property type="protein sequence ID" value="MED6185342.1"/>
    <property type="molecule type" value="Genomic_DNA"/>
</dbReference>
<evidence type="ECO:0000313" key="3">
    <source>
        <dbReference type="Proteomes" id="UP001341840"/>
    </source>
</evidence>
<gene>
    <name evidence="2" type="ORF">PIB30_056041</name>
</gene>
<evidence type="ECO:0000256" key="1">
    <source>
        <dbReference type="SAM" id="MobiDB-lite"/>
    </source>
</evidence>